<protein>
    <submittedName>
        <fullName evidence="1">Uncharacterized protein</fullName>
    </submittedName>
</protein>
<feature type="non-terminal residue" evidence="1">
    <location>
        <position position="116"/>
    </location>
</feature>
<gene>
    <name evidence="1" type="ORF">C8J48_3774</name>
</gene>
<evidence type="ECO:0000313" key="1">
    <source>
        <dbReference type="EMBL" id="PTM51511.1"/>
    </source>
</evidence>
<dbReference type="Proteomes" id="UP000241639">
    <property type="component" value="Unassembled WGS sequence"/>
</dbReference>
<organism evidence="1 2">
    <name type="scientific">Desmospora activa DSM 45169</name>
    <dbReference type="NCBI Taxonomy" id="1121389"/>
    <lineage>
        <taxon>Bacteria</taxon>
        <taxon>Bacillati</taxon>
        <taxon>Bacillota</taxon>
        <taxon>Bacilli</taxon>
        <taxon>Bacillales</taxon>
        <taxon>Thermoactinomycetaceae</taxon>
        <taxon>Desmospora</taxon>
    </lineage>
</organism>
<comment type="caution">
    <text evidence="1">The sequence shown here is derived from an EMBL/GenBank/DDBJ whole genome shotgun (WGS) entry which is preliminary data.</text>
</comment>
<dbReference type="RefSeq" id="WP_107728725.1">
    <property type="nucleotide sequence ID" value="NZ_PZZP01000009.1"/>
</dbReference>
<name>A0A2T4YYC6_9BACL</name>
<dbReference type="AlphaFoldDB" id="A0A2T4YYC6"/>
<sequence length="116" mass="13284">MALEKYARKDNAEKRSKTIRARVPENLYKKWLEHVARLGLTSSEGIYLLIREEIEGKRRGGINVTTQGLQNDHDVITHKPQTEKRAITPRSRKRGGRFSYAPYVVDGYAPCPICES</sequence>
<dbReference type="EMBL" id="PZZP01000009">
    <property type="protein sequence ID" value="PTM51511.1"/>
    <property type="molecule type" value="Genomic_DNA"/>
</dbReference>
<evidence type="ECO:0000313" key="2">
    <source>
        <dbReference type="Proteomes" id="UP000241639"/>
    </source>
</evidence>
<proteinExistence type="predicted"/>
<keyword evidence="2" id="KW-1185">Reference proteome</keyword>
<dbReference type="OrthoDB" id="2922186at2"/>
<accession>A0A2T4YYC6</accession>
<reference evidence="1 2" key="1">
    <citation type="submission" date="2018-04" db="EMBL/GenBank/DDBJ databases">
        <title>Genomic Encyclopedia of Archaeal and Bacterial Type Strains, Phase II (KMG-II): from individual species to whole genera.</title>
        <authorList>
            <person name="Goeker M."/>
        </authorList>
    </citation>
    <scope>NUCLEOTIDE SEQUENCE [LARGE SCALE GENOMIC DNA]</scope>
    <source>
        <strain evidence="1 2">DSM 45169</strain>
    </source>
</reference>